<keyword evidence="3 11" id="KW-0813">Transport</keyword>
<keyword evidence="4" id="KW-1003">Cell membrane</keyword>
<comment type="function">
    <text evidence="9">Part of the ABC transporter complex GsiABCD involved in glutathione import. Probably responsible for the translocation of the substrate across the membrane.</text>
</comment>
<keyword evidence="14" id="KW-1185">Reference proteome</keyword>
<feature type="transmembrane region" description="Helical" evidence="11">
    <location>
        <begin position="9"/>
        <end position="27"/>
    </location>
</feature>
<dbReference type="NCBIfam" id="NF011661">
    <property type="entry name" value="PRK15081.1"/>
    <property type="match status" value="1"/>
</dbReference>
<evidence type="ECO:0000256" key="5">
    <source>
        <dbReference type="ARBA" id="ARBA00022519"/>
    </source>
</evidence>
<evidence type="ECO:0000256" key="4">
    <source>
        <dbReference type="ARBA" id="ARBA00022475"/>
    </source>
</evidence>
<evidence type="ECO:0000256" key="6">
    <source>
        <dbReference type="ARBA" id="ARBA00022692"/>
    </source>
</evidence>
<dbReference type="AlphaFoldDB" id="A0A1R0FAE7"/>
<dbReference type="Gene3D" id="1.10.3720.10">
    <property type="entry name" value="MetI-like"/>
    <property type="match status" value="1"/>
</dbReference>
<evidence type="ECO:0000256" key="7">
    <source>
        <dbReference type="ARBA" id="ARBA00022989"/>
    </source>
</evidence>
<dbReference type="GO" id="GO:0055085">
    <property type="term" value="P:transmembrane transport"/>
    <property type="evidence" value="ECO:0007669"/>
    <property type="project" value="InterPro"/>
</dbReference>
<organism evidence="13 14">
    <name type="scientific">Bartonella apis</name>
    <dbReference type="NCBI Taxonomy" id="1686310"/>
    <lineage>
        <taxon>Bacteria</taxon>
        <taxon>Pseudomonadati</taxon>
        <taxon>Pseudomonadota</taxon>
        <taxon>Alphaproteobacteria</taxon>
        <taxon>Hyphomicrobiales</taxon>
        <taxon>Bartonellaceae</taxon>
        <taxon>Bartonella</taxon>
    </lineage>
</organism>
<dbReference type="RefSeq" id="WP_075869116.1">
    <property type="nucleotide sequence ID" value="NZ_CALYQA010000009.1"/>
</dbReference>
<dbReference type="GO" id="GO:0005886">
    <property type="term" value="C:plasma membrane"/>
    <property type="evidence" value="ECO:0007669"/>
    <property type="project" value="UniProtKB-SubCell"/>
</dbReference>
<comment type="caution">
    <text evidence="13">The sequence shown here is derived from an EMBL/GenBank/DDBJ whole genome shotgun (WGS) entry which is preliminary data.</text>
</comment>
<comment type="subcellular location">
    <subcellularLocation>
        <location evidence="1">Cell inner membrane</location>
        <topology evidence="1">Multi-pass membrane protein</topology>
    </subcellularLocation>
    <subcellularLocation>
        <location evidence="11">Cell membrane</location>
        <topology evidence="11">Multi-pass membrane protein</topology>
    </subcellularLocation>
</comment>
<evidence type="ECO:0000313" key="13">
    <source>
        <dbReference type="EMBL" id="OLY43946.1"/>
    </source>
</evidence>
<sequence length="306" mass="33997">MFAFIIKRLLSIIPVIFVISLIVFGFVRLLPGDPARLAAGVDADAETVEAMRSQLGLDRPVWAQYVTFVENAVHGDFGESLKTRKPVSTEIGERFMPTVWLTVFSMIWSTILGLLIGVFSAVKRGRWQDYTGMVVAVSGISFPVFWLGLLLINLFSVRLGLLPTGGYGTALHFIMPSFTLGVGVAAVMARFSRSAFIEISREDYIRTARAKGVPERLVTWKHTLRNALIPVITMVGLQFGFLLGGSIVVETVFSWPGLGRLLIDSVSYRDYPVLQALILLFSLEFILINLLVDVLYAFVNPEIRYS</sequence>
<dbReference type="InterPro" id="IPR000515">
    <property type="entry name" value="MetI-like"/>
</dbReference>
<feature type="transmembrane region" description="Helical" evidence="11">
    <location>
        <begin position="273"/>
        <end position="299"/>
    </location>
</feature>
<comment type="similarity">
    <text evidence="2 11">Belongs to the binding-protein-dependent transport system permease family.</text>
</comment>
<keyword evidence="7 11" id="KW-1133">Transmembrane helix</keyword>
<dbReference type="SUPFAM" id="SSF161098">
    <property type="entry name" value="MetI-like"/>
    <property type="match status" value="1"/>
</dbReference>
<keyword evidence="6 11" id="KW-0812">Transmembrane</keyword>
<keyword evidence="5" id="KW-0997">Cell inner membrane</keyword>
<feature type="transmembrane region" description="Helical" evidence="11">
    <location>
        <begin position="134"/>
        <end position="157"/>
    </location>
</feature>
<feature type="domain" description="ABC transmembrane type-1" evidence="12">
    <location>
        <begin position="95"/>
        <end position="292"/>
    </location>
</feature>
<dbReference type="InterPro" id="IPR045621">
    <property type="entry name" value="BPD_transp_1_N"/>
</dbReference>
<keyword evidence="8 11" id="KW-0472">Membrane</keyword>
<accession>A0A1R0FAE7</accession>
<dbReference type="Pfam" id="PF19300">
    <property type="entry name" value="BPD_transp_1_N"/>
    <property type="match status" value="1"/>
</dbReference>
<feature type="transmembrane region" description="Helical" evidence="11">
    <location>
        <begin position="99"/>
        <end position="122"/>
    </location>
</feature>
<evidence type="ECO:0000256" key="2">
    <source>
        <dbReference type="ARBA" id="ARBA00009306"/>
    </source>
</evidence>
<evidence type="ECO:0000256" key="1">
    <source>
        <dbReference type="ARBA" id="ARBA00004429"/>
    </source>
</evidence>
<proteinExistence type="inferred from homology"/>
<dbReference type="InterPro" id="IPR035906">
    <property type="entry name" value="MetI-like_sf"/>
</dbReference>
<name>A0A1R0FAE7_9HYPH</name>
<dbReference type="OrthoDB" id="9805855at2"/>
<dbReference type="Proteomes" id="UP000187344">
    <property type="component" value="Unassembled WGS sequence"/>
</dbReference>
<evidence type="ECO:0000256" key="3">
    <source>
        <dbReference type="ARBA" id="ARBA00022448"/>
    </source>
</evidence>
<dbReference type="EMBL" id="LXYT01000001">
    <property type="protein sequence ID" value="OLY43946.1"/>
    <property type="molecule type" value="Genomic_DNA"/>
</dbReference>
<dbReference type="PROSITE" id="PS50928">
    <property type="entry name" value="ABC_TM1"/>
    <property type="match status" value="1"/>
</dbReference>
<evidence type="ECO:0000256" key="8">
    <source>
        <dbReference type="ARBA" id="ARBA00023136"/>
    </source>
</evidence>
<protein>
    <recommendedName>
        <fullName evidence="10">Glutathione transport system permease protein GsiC</fullName>
    </recommendedName>
</protein>
<evidence type="ECO:0000259" key="12">
    <source>
        <dbReference type="PROSITE" id="PS50928"/>
    </source>
</evidence>
<dbReference type="CDD" id="cd06261">
    <property type="entry name" value="TM_PBP2"/>
    <property type="match status" value="1"/>
</dbReference>
<evidence type="ECO:0000256" key="10">
    <source>
        <dbReference type="ARBA" id="ARBA00041107"/>
    </source>
</evidence>
<reference evidence="13 14" key="1">
    <citation type="submission" date="2016-12" db="EMBL/GenBank/DDBJ databases">
        <title>Comparative genomics of Bartonella apis.</title>
        <authorList>
            <person name="Engel P."/>
        </authorList>
    </citation>
    <scope>NUCLEOTIDE SEQUENCE [LARGE SCALE GENOMIC DNA]</scope>
    <source>
        <strain evidence="13 14">PEB0149</strain>
    </source>
</reference>
<feature type="transmembrane region" description="Helical" evidence="11">
    <location>
        <begin position="227"/>
        <end position="253"/>
    </location>
</feature>
<evidence type="ECO:0000256" key="11">
    <source>
        <dbReference type="RuleBase" id="RU363032"/>
    </source>
</evidence>
<evidence type="ECO:0000256" key="9">
    <source>
        <dbReference type="ARBA" id="ARBA00037215"/>
    </source>
</evidence>
<dbReference type="GeneID" id="92991446"/>
<evidence type="ECO:0000313" key="14">
    <source>
        <dbReference type="Proteomes" id="UP000187344"/>
    </source>
</evidence>
<dbReference type="PANTHER" id="PTHR43163:SF5">
    <property type="entry name" value="GLUTATHIONE TRANSPORT SYSTEM PERMEASE PROTEIN GSIC"/>
    <property type="match status" value="1"/>
</dbReference>
<dbReference type="PANTHER" id="PTHR43163">
    <property type="entry name" value="DIPEPTIDE TRANSPORT SYSTEM PERMEASE PROTEIN DPPB-RELATED"/>
    <property type="match status" value="1"/>
</dbReference>
<feature type="transmembrane region" description="Helical" evidence="11">
    <location>
        <begin position="169"/>
        <end position="191"/>
    </location>
</feature>
<gene>
    <name evidence="13" type="ORF">PEB0149_013880</name>
</gene>
<dbReference type="Pfam" id="PF00528">
    <property type="entry name" value="BPD_transp_1"/>
    <property type="match status" value="1"/>
</dbReference>
<dbReference type="FunFam" id="1.10.3720.10:FF:000024">
    <property type="entry name" value="Glutathione ABC transporter permease GsiC"/>
    <property type="match status" value="1"/>
</dbReference>